<feature type="region of interest" description="Disordered" evidence="1">
    <location>
        <begin position="104"/>
        <end position="128"/>
    </location>
</feature>
<sequence>MDWFAPVRAYCERTGPDFWAEPVNALSNAGFLLAAAAAARRGSRADPPDRAALALAGLIAVVGIGSFLFHTLAVTWAMLADVIPIAVFVDAYSRSPSAGICGSLRSTSSCPPLGSPCSASSSRRSSMA</sequence>
<dbReference type="STRING" id="582672.SAMN05216360_106138"/>
<feature type="transmembrane region" description="Helical" evidence="2">
    <location>
        <begin position="51"/>
        <end position="69"/>
    </location>
</feature>
<feature type="compositionally biased region" description="Low complexity" evidence="1">
    <location>
        <begin position="106"/>
        <end position="128"/>
    </location>
</feature>
<protein>
    <submittedName>
        <fullName evidence="3">Ceramidase</fullName>
    </submittedName>
</protein>
<evidence type="ECO:0000256" key="2">
    <source>
        <dbReference type="SAM" id="Phobius"/>
    </source>
</evidence>
<evidence type="ECO:0000313" key="4">
    <source>
        <dbReference type="Proteomes" id="UP000198704"/>
    </source>
</evidence>
<keyword evidence="2" id="KW-0472">Membrane</keyword>
<dbReference type="EMBL" id="FNHS01000006">
    <property type="protein sequence ID" value="SDN16912.1"/>
    <property type="molecule type" value="Genomic_DNA"/>
</dbReference>
<proteinExistence type="predicted"/>
<keyword evidence="2" id="KW-0812">Transmembrane</keyword>
<dbReference type="AlphaFoldDB" id="A0A1G9Z679"/>
<dbReference type="Proteomes" id="UP000198704">
    <property type="component" value="Unassembled WGS sequence"/>
</dbReference>
<evidence type="ECO:0000256" key="1">
    <source>
        <dbReference type="SAM" id="MobiDB-lite"/>
    </source>
</evidence>
<name>A0A1G9Z679_9HYPH</name>
<keyword evidence="2" id="KW-1133">Transmembrane helix</keyword>
<gene>
    <name evidence="3" type="ORF">SAMN05216360_106138</name>
</gene>
<organism evidence="3 4">
    <name type="scientific">Methylobacterium phyllostachyos</name>
    <dbReference type="NCBI Taxonomy" id="582672"/>
    <lineage>
        <taxon>Bacteria</taxon>
        <taxon>Pseudomonadati</taxon>
        <taxon>Pseudomonadota</taxon>
        <taxon>Alphaproteobacteria</taxon>
        <taxon>Hyphomicrobiales</taxon>
        <taxon>Methylobacteriaceae</taxon>
        <taxon>Methylobacterium</taxon>
    </lineage>
</organism>
<keyword evidence="4" id="KW-1185">Reference proteome</keyword>
<reference evidence="4" key="1">
    <citation type="submission" date="2016-10" db="EMBL/GenBank/DDBJ databases">
        <authorList>
            <person name="Varghese N."/>
            <person name="Submissions S."/>
        </authorList>
    </citation>
    <scope>NUCLEOTIDE SEQUENCE [LARGE SCALE GENOMIC DNA]</scope>
    <source>
        <strain evidence="4">BL47</strain>
    </source>
</reference>
<evidence type="ECO:0000313" key="3">
    <source>
        <dbReference type="EMBL" id="SDN16912.1"/>
    </source>
</evidence>
<accession>A0A1G9Z679</accession>